<feature type="domain" description="Ice-binding protein C-terminal" evidence="2">
    <location>
        <begin position="85"/>
        <end position="106"/>
    </location>
</feature>
<organism evidence="3">
    <name type="scientific">hydrothermal vent metagenome</name>
    <dbReference type="NCBI Taxonomy" id="652676"/>
    <lineage>
        <taxon>unclassified sequences</taxon>
        <taxon>metagenomes</taxon>
        <taxon>ecological metagenomes</taxon>
    </lineage>
</organism>
<evidence type="ECO:0000256" key="1">
    <source>
        <dbReference type="SAM" id="Phobius"/>
    </source>
</evidence>
<accession>A0A3B1DU97</accession>
<feature type="transmembrane region" description="Helical" evidence="1">
    <location>
        <begin position="82"/>
        <end position="102"/>
    </location>
</feature>
<reference evidence="3" key="1">
    <citation type="submission" date="2018-06" db="EMBL/GenBank/DDBJ databases">
        <authorList>
            <person name="Zhirakovskaya E."/>
        </authorList>
    </citation>
    <scope>NUCLEOTIDE SEQUENCE</scope>
</reference>
<keyword evidence="1" id="KW-1133">Transmembrane helix</keyword>
<dbReference type="AlphaFoldDB" id="A0A3B1DU97"/>
<sequence>QAYSYEMGADGNGLDFLNWVTDVTLEELTISYSYDGGQTVFSDPTIFDPINGENWKYGTDDLHLGLAFPGDGVNWIQASYKITVVPAPATAVALLGAGLIGFRRRR</sequence>
<keyword evidence="1" id="KW-0812">Transmembrane</keyword>
<evidence type="ECO:0000259" key="2">
    <source>
        <dbReference type="Pfam" id="PF07589"/>
    </source>
</evidence>
<dbReference type="Pfam" id="PF07589">
    <property type="entry name" value="PEP-CTERM"/>
    <property type="match status" value="1"/>
</dbReference>
<name>A0A3B1DU97_9ZZZZ</name>
<keyword evidence="1" id="KW-0472">Membrane</keyword>
<gene>
    <name evidence="3" type="ORF">MNBD_PLANCTO03-1231</name>
</gene>
<dbReference type="InterPro" id="IPR013424">
    <property type="entry name" value="Ice-binding_C"/>
</dbReference>
<feature type="non-terminal residue" evidence="3">
    <location>
        <position position="1"/>
    </location>
</feature>
<protein>
    <recommendedName>
        <fullName evidence="2">Ice-binding protein C-terminal domain-containing protein</fullName>
    </recommendedName>
</protein>
<dbReference type="EMBL" id="UOGK01000697">
    <property type="protein sequence ID" value="VAX42471.1"/>
    <property type="molecule type" value="Genomic_DNA"/>
</dbReference>
<proteinExistence type="predicted"/>
<evidence type="ECO:0000313" key="3">
    <source>
        <dbReference type="EMBL" id="VAX42471.1"/>
    </source>
</evidence>